<dbReference type="Gene3D" id="3.40.50.1820">
    <property type="entry name" value="alpha/beta hydrolase"/>
    <property type="match status" value="1"/>
</dbReference>
<proteinExistence type="predicted"/>
<dbReference type="Proteomes" id="UP001626537">
    <property type="component" value="Chromosome"/>
</dbReference>
<evidence type="ECO:0000313" key="3">
    <source>
        <dbReference type="Proteomes" id="UP001626537"/>
    </source>
</evidence>
<feature type="transmembrane region" description="Helical" evidence="1">
    <location>
        <begin position="12"/>
        <end position="33"/>
    </location>
</feature>
<gene>
    <name evidence="2" type="ORF">R0135_04115</name>
</gene>
<accession>A0ABZ0I5N2</accession>
<dbReference type="PANTHER" id="PTHR33428">
    <property type="entry name" value="CHLOROPHYLLASE-2, CHLOROPLASTIC"/>
    <property type="match status" value="1"/>
</dbReference>
<evidence type="ECO:0000313" key="2">
    <source>
        <dbReference type="EMBL" id="WOJ94352.1"/>
    </source>
</evidence>
<dbReference type="InterPro" id="IPR029058">
    <property type="entry name" value="AB_hydrolase_fold"/>
</dbReference>
<keyword evidence="3" id="KW-1185">Reference proteome</keyword>
<organism evidence="2 3">
    <name type="scientific">Congregibacter variabilis</name>
    <dbReference type="NCBI Taxonomy" id="3081200"/>
    <lineage>
        <taxon>Bacteria</taxon>
        <taxon>Pseudomonadati</taxon>
        <taxon>Pseudomonadota</taxon>
        <taxon>Gammaproteobacteria</taxon>
        <taxon>Cellvibrionales</taxon>
        <taxon>Halieaceae</taxon>
        <taxon>Congregibacter</taxon>
    </lineage>
</organism>
<feature type="transmembrane region" description="Helical" evidence="1">
    <location>
        <begin position="121"/>
        <end position="142"/>
    </location>
</feature>
<evidence type="ECO:0008006" key="4">
    <source>
        <dbReference type="Google" id="ProtNLM"/>
    </source>
</evidence>
<keyword evidence="1" id="KW-0472">Membrane</keyword>
<feature type="transmembrane region" description="Helical" evidence="1">
    <location>
        <begin position="73"/>
        <end position="91"/>
    </location>
</feature>
<dbReference type="EMBL" id="CP136864">
    <property type="protein sequence ID" value="WOJ94352.1"/>
    <property type="molecule type" value="Genomic_DNA"/>
</dbReference>
<keyword evidence="1" id="KW-0812">Transmembrane</keyword>
<reference evidence="2 3" key="1">
    <citation type="submission" date="2023-10" db="EMBL/GenBank/DDBJ databases">
        <title>Two novel species belonging to the OM43/NOR5 clade.</title>
        <authorList>
            <person name="Park M."/>
        </authorList>
    </citation>
    <scope>NUCLEOTIDE SEQUENCE [LARGE SCALE GENOMIC DNA]</scope>
    <source>
        <strain evidence="2 3">IMCC43200</strain>
    </source>
</reference>
<feature type="transmembrane region" description="Helical" evidence="1">
    <location>
        <begin position="154"/>
        <end position="175"/>
    </location>
</feature>
<protein>
    <recommendedName>
        <fullName evidence="4">Alpha/beta hydrolase family protein</fullName>
    </recommendedName>
</protein>
<dbReference type="PANTHER" id="PTHR33428:SF2">
    <property type="entry name" value="CHLOROPHYLLASE-2"/>
    <property type="match status" value="1"/>
</dbReference>
<dbReference type="InterPro" id="IPR017395">
    <property type="entry name" value="Chlorophyllase-like"/>
</dbReference>
<evidence type="ECO:0000256" key="1">
    <source>
        <dbReference type="SAM" id="Phobius"/>
    </source>
</evidence>
<sequence>MKRPRSSRSGSYWSVSSLAAASTVIVMSGVNVALMDTGLGNILEFLLGAVLGLTAIALATLIVGLITAGIQGIPLAAVSVIGGATLAVWALKENGPSSVARMLLNEQQGIMELNIQALSPISLMVMVLATAAVAGLITLLVTKGLDSLSRPRRTMLLIVTIALAGLSLKTAWTLMDTGSNPYPDDGAHPQVLSIPFAPDNPGSPGDFSFQSLTYGAGENPRRPEFGSDRDIESRVVDARKLLPEWKDFKRSMRERYWGFGLAKAPLNGRAWVPSGEGPYPLVLIVHGNHGMEDYSDDGYAYLGELLASRGFIAVSVDQNYINGSWSGDFQGKEMAARAWLLLEHVAQWRDWNETPGHLFESKVDLENIALIGHSRGGEAVSIAHSFNKLSHFPDDATVEFDYGFNIRALVAIAQVDQRYHRRVKLTDVDFFSIHGSYDSDEPAYHGLRQMNRIQLSDEDYFFKAGVYLHGANHGQFNTGWGRYDYSPPGAWELNTAPIIPGDEQREAAKIFISAFLEGSLHNDQRFLAFLKDPRSLASWLPRQTYVHQFRDSSFHAFADFEEDIDASTASQPGGYINTANLAIWREDALKHRDKRLQGSNAVVLGWEKPDAQYTISLNDSQSISADRSLVFAVSGSTEKLPLNPVTEDVERPEIADFSITLVTADSREGTVQASQFAQLIPPVRVQYMKNAKRNKRDYNDIWEPVLQYVEIPFSAFIDANPELSLKDVRNVRFSFDQTEQGILILDNIGSAKRTQSQSPVTRATSTGQ</sequence>
<dbReference type="SUPFAM" id="SSF53474">
    <property type="entry name" value="alpha/beta-Hydrolases"/>
    <property type="match status" value="1"/>
</dbReference>
<feature type="transmembrane region" description="Helical" evidence="1">
    <location>
        <begin position="45"/>
        <end position="66"/>
    </location>
</feature>
<dbReference type="RefSeq" id="WP_407348988.1">
    <property type="nucleotide sequence ID" value="NZ_CP136864.1"/>
</dbReference>
<dbReference type="Pfam" id="PF07224">
    <property type="entry name" value="Chlorophyllase"/>
    <property type="match status" value="1"/>
</dbReference>
<dbReference type="Gene3D" id="2.60.120.430">
    <property type="entry name" value="Galactose-binding lectin"/>
    <property type="match status" value="1"/>
</dbReference>
<name>A0ABZ0I5N2_9GAMM</name>
<keyword evidence="1" id="KW-1133">Transmembrane helix</keyword>